<feature type="coiled-coil region" evidence="1">
    <location>
        <begin position="162"/>
        <end position="210"/>
    </location>
</feature>
<protein>
    <recommendedName>
        <fullName evidence="2">Reverse transcriptase domain-containing protein</fullName>
    </recommendedName>
</protein>
<gene>
    <name evidence="3" type="ORF">SNEC2469_LOCUS13739</name>
</gene>
<dbReference type="OrthoDB" id="10434789at2759"/>
<feature type="domain" description="Reverse transcriptase" evidence="2">
    <location>
        <begin position="748"/>
        <end position="966"/>
    </location>
</feature>
<evidence type="ECO:0000313" key="4">
    <source>
        <dbReference type="Proteomes" id="UP000601435"/>
    </source>
</evidence>
<comment type="caution">
    <text evidence="3">The sequence shown here is derived from an EMBL/GenBank/DDBJ whole genome shotgun (WGS) entry which is preliminary data.</text>
</comment>
<evidence type="ECO:0000256" key="1">
    <source>
        <dbReference type="SAM" id="Coils"/>
    </source>
</evidence>
<evidence type="ECO:0000313" key="3">
    <source>
        <dbReference type="EMBL" id="CAE7484311.1"/>
    </source>
</evidence>
<keyword evidence="4" id="KW-1185">Reference proteome</keyword>
<accession>A0A812SJP6</accession>
<dbReference type="PANTHER" id="PTHR19446">
    <property type="entry name" value="REVERSE TRANSCRIPTASES"/>
    <property type="match status" value="1"/>
</dbReference>
<dbReference type="Pfam" id="PF00078">
    <property type="entry name" value="RVT_1"/>
    <property type="match status" value="1"/>
</dbReference>
<sequence length="1115" mass="126960">MGKHPYSVCQHCNVGWVWKTEKRWYPCCWNCGADWPGPTPPNPARSARQVYNTQEDWQRWEEQAWEQTARKPKKQPAWPPGLGWGRAQLTPGEYEEAVASLWKDADPQAQQVLRACGIEPPDEEEPDPRTVLHRYLARTVLHRYLARYKSITQQHRSLVAKKAQLQLRADKIKAQFEKAVQDLADVSKEIEQAEGHLVKVQTQVQAQLKEAEPPKVQDLQGLLKNAGVSLTDDQHVALSAYIQTMTQPKIDEEMLDLGEGWMRESFPPDMFNMNRAESGQDTNPSFGILVQIQGVDYSRSEQRNFGNQKCRLLPSFKQVKISQEWQTALWVAEKQAEEPGVIQAGNWANAEETVCQEYLVPGTGRNLAGFVFSGIRFHGWELAIGSSIDFGVVCAKLAGCVSVVTEWNVPFKPHAALRFTVHKTGASLPVPQPPKFVEAPGENRGESCVQDISEVVAMFEPPSQCEQDVQWGRVMARLEADLQMNGKGRGWCFPVKREPLVEPTAPDKVWQGGKVAFWERIQLWIQQRQERPLKPSQVRLFIRQLQHVRHMLEPEEQFKAEFLRTELENFVIGHPTNLTLVQTVITNAKEAAREWRNGQQEGYQSWLQGAVEGGMRGLYKSLKKPENIQARPYREASSELRPHLRRQEWKQVWKPQADNSPEDHHLFEELRHKAAEELRQVGPLTNRQVEEALRKMAKKACGPDGLTSPMLKALEPDQVALVADAFRTWEATGVMPEAATMSLVALLPKKESEERPIALTSYAYRAWCKSRYPLHDEWARQYQLSAPWDRAVKNHSSLEVAVTRVMKGEMHRQNQKSGVTLLLDLRGFYENVSHKDLIASAFKHHYPALLLHGAMQLYRGKRHLCAENMVSAPLVATQGILAGCPLAPGLSKLVMHEVVEPIWQGPPQCHVDLYIDDTGFDLVHSDPKQCAKMAYHVWQEARKRLQDAKLPLSIGKTAWICSNKKVEKALTKLLQDGDPTIRDIHRDLGIDSGWGKRRRITNHRLRLKKGGARKKRLDILAPDRGPKIRAFKQGVLSVALYGHVALGLAPKRLKWIRHQQAQVLGRMSLGSTEYVLEQANAKHEDPAFVIINQHFRFFHQLLVKWNQGQLEEIEV</sequence>
<dbReference type="AlphaFoldDB" id="A0A812SJP6"/>
<organism evidence="3 4">
    <name type="scientific">Symbiodinium necroappetens</name>
    <dbReference type="NCBI Taxonomy" id="1628268"/>
    <lineage>
        <taxon>Eukaryota</taxon>
        <taxon>Sar</taxon>
        <taxon>Alveolata</taxon>
        <taxon>Dinophyceae</taxon>
        <taxon>Suessiales</taxon>
        <taxon>Symbiodiniaceae</taxon>
        <taxon>Symbiodinium</taxon>
    </lineage>
</organism>
<dbReference type="InterPro" id="IPR000477">
    <property type="entry name" value="RT_dom"/>
</dbReference>
<name>A0A812SJP6_9DINO</name>
<reference evidence="3" key="1">
    <citation type="submission" date="2021-02" db="EMBL/GenBank/DDBJ databases">
        <authorList>
            <person name="Dougan E. K."/>
            <person name="Rhodes N."/>
            <person name="Thang M."/>
            <person name="Chan C."/>
        </authorList>
    </citation>
    <scope>NUCLEOTIDE SEQUENCE</scope>
</reference>
<dbReference type="EMBL" id="CAJNJA010021930">
    <property type="protein sequence ID" value="CAE7484311.1"/>
    <property type="molecule type" value="Genomic_DNA"/>
</dbReference>
<proteinExistence type="predicted"/>
<keyword evidence="1" id="KW-0175">Coiled coil</keyword>
<evidence type="ECO:0000259" key="2">
    <source>
        <dbReference type="Pfam" id="PF00078"/>
    </source>
</evidence>
<dbReference type="Proteomes" id="UP000601435">
    <property type="component" value="Unassembled WGS sequence"/>
</dbReference>